<comment type="caution">
    <text evidence="2">The sequence shown here is derived from an EMBL/GenBank/DDBJ whole genome shotgun (WGS) entry which is preliminary data.</text>
</comment>
<organism evidence="2 3">
    <name type="scientific">Actibacterium mucosum KCTC 23349</name>
    <dbReference type="NCBI Taxonomy" id="1454373"/>
    <lineage>
        <taxon>Bacteria</taxon>
        <taxon>Pseudomonadati</taxon>
        <taxon>Pseudomonadota</taxon>
        <taxon>Alphaproteobacteria</taxon>
        <taxon>Rhodobacterales</taxon>
        <taxon>Roseobacteraceae</taxon>
        <taxon>Actibacterium</taxon>
    </lineage>
</organism>
<dbReference type="SUPFAM" id="SSF160904">
    <property type="entry name" value="Jann2411-like"/>
    <property type="match status" value="1"/>
</dbReference>
<dbReference type="Gene3D" id="1.10.3300.10">
    <property type="entry name" value="Jann2411-like domain"/>
    <property type="match status" value="1"/>
</dbReference>
<feature type="domain" description="Zinc finger CGNR" evidence="1">
    <location>
        <begin position="146"/>
        <end position="188"/>
    </location>
</feature>
<evidence type="ECO:0000313" key="2">
    <source>
        <dbReference type="EMBL" id="KAJ55054.1"/>
    </source>
</evidence>
<accession>A0A037ZHF5</accession>
<gene>
    <name evidence="2" type="ORF">ACMU_14960</name>
</gene>
<evidence type="ECO:0000313" key="3">
    <source>
        <dbReference type="Proteomes" id="UP000026249"/>
    </source>
</evidence>
<dbReference type="InterPro" id="IPR023286">
    <property type="entry name" value="ABATE_dom_sf"/>
</dbReference>
<dbReference type="OrthoDB" id="9808437at2"/>
<dbReference type="InterPro" id="IPR010852">
    <property type="entry name" value="ABATE"/>
</dbReference>
<dbReference type="Proteomes" id="UP000026249">
    <property type="component" value="Unassembled WGS sequence"/>
</dbReference>
<dbReference type="Pfam" id="PF07336">
    <property type="entry name" value="ABATE"/>
    <property type="match status" value="1"/>
</dbReference>
<proteinExistence type="predicted"/>
<dbReference type="AlphaFoldDB" id="A0A037ZHF5"/>
<sequence>MRPPFVPVADHPALDFLNTIGAPRGEEYEWLADGADLLDVMSVLKLADPASLSALATQLGPEAMNKAAAEARVLREVLRAFLEQDDPALIVQLNAVLRSERSHLALENATEGFTLERVHDFEAEGDLLVPIAASIADLLAQTDPNRRRNCDGPTCTMWFLDVSKNNKRRWCSMSVCGNRAKARAHRAKAKEG</sequence>
<dbReference type="EMBL" id="JFKE01000005">
    <property type="protein sequence ID" value="KAJ55054.1"/>
    <property type="molecule type" value="Genomic_DNA"/>
</dbReference>
<protein>
    <recommendedName>
        <fullName evidence="1">Zinc finger CGNR domain-containing protein</fullName>
    </recommendedName>
</protein>
<dbReference type="PANTHER" id="PTHR35525:SF3">
    <property type="entry name" value="BLL6575 PROTEIN"/>
    <property type="match status" value="1"/>
</dbReference>
<reference evidence="2 3" key="1">
    <citation type="submission" date="2014-03" db="EMBL/GenBank/DDBJ databases">
        <title>Draft Genome Sequence of Actibacterium mucosum KCTC 23349, a Marine Alphaproteobacterium with Complex Ionic Requirements Isolated from Mediterranean Seawater at Malvarrosa Beach, Valencia, Spain.</title>
        <authorList>
            <person name="Arahal D.R."/>
            <person name="Shao Z."/>
            <person name="Lai Q."/>
            <person name="Pujalte M.J."/>
        </authorList>
    </citation>
    <scope>NUCLEOTIDE SEQUENCE [LARGE SCALE GENOMIC DNA]</scope>
    <source>
        <strain evidence="2 3">KCTC 23349</strain>
    </source>
</reference>
<dbReference type="STRING" id="1454373.ACMU_14960"/>
<dbReference type="PANTHER" id="PTHR35525">
    <property type="entry name" value="BLL6575 PROTEIN"/>
    <property type="match status" value="1"/>
</dbReference>
<dbReference type="Pfam" id="PF11706">
    <property type="entry name" value="zf-CGNR"/>
    <property type="match status" value="1"/>
</dbReference>
<name>A0A037ZHF5_9RHOB</name>
<dbReference type="RefSeq" id="WP_035260240.1">
    <property type="nucleotide sequence ID" value="NZ_JFKE01000005.1"/>
</dbReference>
<evidence type="ECO:0000259" key="1">
    <source>
        <dbReference type="Pfam" id="PF11706"/>
    </source>
</evidence>
<dbReference type="InterPro" id="IPR021005">
    <property type="entry name" value="Znf_CGNR"/>
</dbReference>
<keyword evidence="3" id="KW-1185">Reference proteome</keyword>